<organism evidence="10 11">
    <name type="scientific">Acetivibrio ethanolgignens</name>
    <dbReference type="NCBI Taxonomy" id="290052"/>
    <lineage>
        <taxon>Bacteria</taxon>
        <taxon>Bacillati</taxon>
        <taxon>Bacillota</taxon>
        <taxon>Clostridia</taxon>
        <taxon>Eubacteriales</taxon>
        <taxon>Oscillospiraceae</taxon>
        <taxon>Acetivibrio</taxon>
    </lineage>
</organism>
<dbReference type="GO" id="GO:0005524">
    <property type="term" value="F:ATP binding"/>
    <property type="evidence" value="ECO:0007669"/>
    <property type="project" value="UniProtKB-KW"/>
</dbReference>
<dbReference type="CDD" id="cd03258">
    <property type="entry name" value="ABC_MetN_methionine_transporter"/>
    <property type="match status" value="1"/>
</dbReference>
<keyword evidence="7" id="KW-0029">Amino-acid transport</keyword>
<evidence type="ECO:0000313" key="10">
    <source>
        <dbReference type="EMBL" id="KSV59705.1"/>
    </source>
</evidence>
<dbReference type="SMART" id="SM00930">
    <property type="entry name" value="NIL"/>
    <property type="match status" value="1"/>
</dbReference>
<evidence type="ECO:0000256" key="5">
    <source>
        <dbReference type="ARBA" id="ARBA00022840"/>
    </source>
</evidence>
<dbReference type="FunFam" id="3.40.50.300:FF:000056">
    <property type="entry name" value="Cell division ATP-binding protein FtsE"/>
    <property type="match status" value="1"/>
</dbReference>
<dbReference type="InterPro" id="IPR017871">
    <property type="entry name" value="ABC_transporter-like_CS"/>
</dbReference>
<keyword evidence="3" id="KW-1003">Cell membrane</keyword>
<accession>A0A0V8QHZ2</accession>
<evidence type="ECO:0000256" key="1">
    <source>
        <dbReference type="ARBA" id="ARBA00005417"/>
    </source>
</evidence>
<evidence type="ECO:0000313" key="11">
    <source>
        <dbReference type="Proteomes" id="UP000054874"/>
    </source>
</evidence>
<dbReference type="PROSITE" id="PS50893">
    <property type="entry name" value="ABC_TRANSPORTER_2"/>
    <property type="match status" value="1"/>
</dbReference>
<comment type="caution">
    <text evidence="10">The sequence shown here is derived from an EMBL/GenBank/DDBJ whole genome shotgun (WGS) entry which is preliminary data.</text>
</comment>
<evidence type="ECO:0000256" key="7">
    <source>
        <dbReference type="ARBA" id="ARBA00022970"/>
    </source>
</evidence>
<dbReference type="Proteomes" id="UP000054874">
    <property type="component" value="Unassembled WGS sequence"/>
</dbReference>
<dbReference type="RefSeq" id="WP_058352033.1">
    <property type="nucleotide sequence ID" value="NZ_CABMMD010000101.1"/>
</dbReference>
<dbReference type="Gene3D" id="3.30.70.260">
    <property type="match status" value="1"/>
</dbReference>
<name>A0A0V8QHZ2_9FIRM</name>
<protein>
    <submittedName>
        <fullName evidence="10">Methionine ABC transporter ATP-binding protein</fullName>
    </submittedName>
</protein>
<dbReference type="InterPro" id="IPR018449">
    <property type="entry name" value="NIL_domain"/>
</dbReference>
<evidence type="ECO:0000259" key="9">
    <source>
        <dbReference type="PROSITE" id="PS50893"/>
    </source>
</evidence>
<dbReference type="InterPro" id="IPR003439">
    <property type="entry name" value="ABC_transporter-like_ATP-bd"/>
</dbReference>
<dbReference type="PROSITE" id="PS00211">
    <property type="entry name" value="ABC_TRANSPORTER_1"/>
    <property type="match status" value="1"/>
</dbReference>
<evidence type="ECO:0000256" key="2">
    <source>
        <dbReference type="ARBA" id="ARBA00022448"/>
    </source>
</evidence>
<dbReference type="AlphaFoldDB" id="A0A0V8QHZ2"/>
<dbReference type="InterPro" id="IPR050086">
    <property type="entry name" value="MetN_ABC_transporter-like"/>
</dbReference>
<dbReference type="InterPro" id="IPR003593">
    <property type="entry name" value="AAA+_ATPase"/>
</dbReference>
<dbReference type="GO" id="GO:0016887">
    <property type="term" value="F:ATP hydrolysis activity"/>
    <property type="evidence" value="ECO:0007669"/>
    <property type="project" value="InterPro"/>
</dbReference>
<dbReference type="InterPro" id="IPR045865">
    <property type="entry name" value="ACT-like_dom_sf"/>
</dbReference>
<dbReference type="OrthoDB" id="9804199at2"/>
<keyword evidence="5 10" id="KW-0067">ATP-binding</keyword>
<dbReference type="PANTHER" id="PTHR43166">
    <property type="entry name" value="AMINO ACID IMPORT ATP-BINDING PROTEIN"/>
    <property type="match status" value="1"/>
</dbReference>
<dbReference type="InterPro" id="IPR027417">
    <property type="entry name" value="P-loop_NTPase"/>
</dbReference>
<comment type="similarity">
    <text evidence="1">Belongs to the ABC transporter superfamily.</text>
</comment>
<dbReference type="GO" id="GO:0005886">
    <property type="term" value="C:plasma membrane"/>
    <property type="evidence" value="ECO:0007669"/>
    <property type="project" value="UniProtKB-ARBA"/>
</dbReference>
<dbReference type="SUPFAM" id="SSF55021">
    <property type="entry name" value="ACT-like"/>
    <property type="match status" value="1"/>
</dbReference>
<dbReference type="STRING" id="290052.ASU35_08105"/>
<proteinExistence type="inferred from homology"/>
<dbReference type="SMART" id="SM00382">
    <property type="entry name" value="AAA"/>
    <property type="match status" value="1"/>
</dbReference>
<dbReference type="Gene3D" id="3.40.50.300">
    <property type="entry name" value="P-loop containing nucleotide triphosphate hydrolases"/>
    <property type="match status" value="1"/>
</dbReference>
<dbReference type="Pfam" id="PF09383">
    <property type="entry name" value="NIL"/>
    <property type="match status" value="1"/>
</dbReference>
<keyword evidence="6" id="KW-1278">Translocase</keyword>
<evidence type="ECO:0000256" key="3">
    <source>
        <dbReference type="ARBA" id="ARBA00022475"/>
    </source>
</evidence>
<dbReference type="SUPFAM" id="SSF52540">
    <property type="entry name" value="P-loop containing nucleoside triphosphate hydrolases"/>
    <property type="match status" value="1"/>
</dbReference>
<keyword evidence="4" id="KW-0547">Nucleotide-binding</keyword>
<dbReference type="InterPro" id="IPR041701">
    <property type="entry name" value="MetN_ABC"/>
</dbReference>
<evidence type="ECO:0000256" key="4">
    <source>
        <dbReference type="ARBA" id="ARBA00022741"/>
    </source>
</evidence>
<feature type="domain" description="ABC transporter" evidence="9">
    <location>
        <begin position="2"/>
        <end position="237"/>
    </location>
</feature>
<keyword evidence="2" id="KW-0813">Transport</keyword>
<keyword evidence="11" id="KW-1185">Reference proteome</keyword>
<gene>
    <name evidence="10" type="ORF">ASU35_08105</name>
</gene>
<reference evidence="10 11" key="1">
    <citation type="submission" date="2015-11" db="EMBL/GenBank/DDBJ databases">
        <title>Butyribacter intestini gen. nov., sp. nov., a butyric acid-producing bacterium of the family Lachnospiraceae isolated from the human faeces.</title>
        <authorList>
            <person name="Zou Y."/>
            <person name="Xue W."/>
            <person name="Luo G."/>
            <person name="Lv M."/>
        </authorList>
    </citation>
    <scope>NUCLEOTIDE SEQUENCE [LARGE SCALE GENOMIC DNA]</scope>
    <source>
        <strain evidence="10 11">ACET-33324</strain>
    </source>
</reference>
<evidence type="ECO:0000256" key="6">
    <source>
        <dbReference type="ARBA" id="ARBA00022967"/>
    </source>
</evidence>
<evidence type="ECO:0000256" key="8">
    <source>
        <dbReference type="ARBA" id="ARBA00023136"/>
    </source>
</evidence>
<dbReference type="Pfam" id="PF00005">
    <property type="entry name" value="ABC_tran"/>
    <property type="match status" value="1"/>
</dbReference>
<dbReference type="EMBL" id="LNAM01000101">
    <property type="protein sequence ID" value="KSV59705.1"/>
    <property type="molecule type" value="Genomic_DNA"/>
</dbReference>
<keyword evidence="8" id="KW-0472">Membrane</keyword>
<dbReference type="GO" id="GO:0006865">
    <property type="term" value="P:amino acid transport"/>
    <property type="evidence" value="ECO:0007669"/>
    <property type="project" value="UniProtKB-KW"/>
</dbReference>
<sequence length="322" mass="35989">MIEITNVEKHFGDVSVLKDINIHINQGEIYGLIGHSGAGKSTLLRCINGLETYTGGSVKVKGREVKDLSPKELRSFRKDLGMIFQNFNLMNRKNVFENVSLPLEVWGAGKDEIKEKVNKLLELVGLSEKRYAKPSELSGGQKQRVAIARALALDPAILLCDEATSALDPKTTKDILSLLLKINEQLGITIVIVTHQMEVIKEVCQRVALIDGGKIRAEGKPGDIFLSPDTHLKKFLGDEEEDEFYPEEGINIRLYFPSTSSENQVITKMAKELDIDFSIIGGKLEKFRHEILGSLVINIEEKDKEAVTAYLQKKDILWEVLS</sequence>
<dbReference type="PANTHER" id="PTHR43166:SF30">
    <property type="entry name" value="METHIONINE IMPORT ATP-BINDING PROTEIN METN"/>
    <property type="match status" value="1"/>
</dbReference>